<dbReference type="InterPro" id="IPR036001">
    <property type="entry name" value="PS_II_antenna-like_sf"/>
</dbReference>
<keyword evidence="4" id="KW-0934">Plastid</keyword>
<keyword evidence="9" id="KW-0604">Photosystem II</keyword>
<reference evidence="11 12" key="1">
    <citation type="journal article" date="2019" name="Genome Biol. Evol.">
        <title>Insights into the evolution of the New World diploid cottons (Gossypium, subgenus Houzingenia) based on genome sequencing.</title>
        <authorList>
            <person name="Grover C.E."/>
            <person name="Arick M.A. 2nd"/>
            <person name="Thrash A."/>
            <person name="Conover J.L."/>
            <person name="Sanders W.S."/>
            <person name="Peterson D.G."/>
            <person name="Frelichowski J.E."/>
            <person name="Scheffler J.A."/>
            <person name="Scheffler B.E."/>
            <person name="Wendel J.F."/>
        </authorList>
    </citation>
    <scope>NUCLEOTIDE SEQUENCE [LARGE SCALE GENOMIC DNA]</scope>
    <source>
        <strain evidence="11">1</strain>
        <tissue evidence="11">Leaf</tissue>
    </source>
</reference>
<accession>A0A7J9L8P6</accession>
<evidence type="ECO:0000256" key="5">
    <source>
        <dbReference type="ARBA" id="ARBA00022692"/>
    </source>
</evidence>
<dbReference type="OrthoDB" id="1000953at2759"/>
<feature type="transmembrane region" description="Helical" evidence="10">
    <location>
        <begin position="6"/>
        <end position="23"/>
    </location>
</feature>
<gene>
    <name evidence="11" type="ORF">Goshw_009477</name>
</gene>
<dbReference type="Gene3D" id="3.10.680.10">
    <property type="entry name" value="Photosystem II CP47 reaction center protein"/>
    <property type="match status" value="1"/>
</dbReference>
<evidence type="ECO:0000256" key="8">
    <source>
        <dbReference type="ARBA" id="ARBA00023136"/>
    </source>
</evidence>
<dbReference type="GO" id="GO:0009523">
    <property type="term" value="C:photosystem II"/>
    <property type="evidence" value="ECO:0007669"/>
    <property type="project" value="UniProtKB-KW"/>
</dbReference>
<evidence type="ECO:0000256" key="1">
    <source>
        <dbReference type="ARBA" id="ARBA00004141"/>
    </source>
</evidence>
<evidence type="ECO:0000313" key="11">
    <source>
        <dbReference type="EMBL" id="MBA0855125.1"/>
    </source>
</evidence>
<evidence type="ECO:0000256" key="2">
    <source>
        <dbReference type="ARBA" id="ARBA00022494"/>
    </source>
</evidence>
<dbReference type="EMBL" id="JABFAF010000005">
    <property type="protein sequence ID" value="MBA0855125.1"/>
    <property type="molecule type" value="Genomic_DNA"/>
</dbReference>
<comment type="caution">
    <text evidence="11">The sequence shown here is derived from an EMBL/GenBank/DDBJ whole genome shotgun (WGS) entry which is preliminary data.</text>
</comment>
<dbReference type="AlphaFoldDB" id="A0A7J9L8P6"/>
<organism evidence="11 12">
    <name type="scientific">Gossypium schwendimanii</name>
    <name type="common">Cotton</name>
    <dbReference type="NCBI Taxonomy" id="34291"/>
    <lineage>
        <taxon>Eukaryota</taxon>
        <taxon>Viridiplantae</taxon>
        <taxon>Streptophyta</taxon>
        <taxon>Embryophyta</taxon>
        <taxon>Tracheophyta</taxon>
        <taxon>Spermatophyta</taxon>
        <taxon>Magnoliopsida</taxon>
        <taxon>eudicotyledons</taxon>
        <taxon>Gunneridae</taxon>
        <taxon>Pentapetalae</taxon>
        <taxon>rosids</taxon>
        <taxon>malvids</taxon>
        <taxon>Malvales</taxon>
        <taxon>Malvaceae</taxon>
        <taxon>Malvoideae</taxon>
        <taxon>Gossypium</taxon>
    </lineage>
</organism>
<dbReference type="GO" id="GO:0016168">
    <property type="term" value="F:chlorophyll binding"/>
    <property type="evidence" value="ECO:0007669"/>
    <property type="project" value="UniProtKB-KW"/>
</dbReference>
<evidence type="ECO:0000256" key="4">
    <source>
        <dbReference type="ARBA" id="ARBA00022640"/>
    </source>
</evidence>
<evidence type="ECO:0000256" key="3">
    <source>
        <dbReference type="ARBA" id="ARBA00022531"/>
    </source>
</evidence>
<dbReference type="SUPFAM" id="SSF161077">
    <property type="entry name" value="Photosystem II antenna protein-like"/>
    <property type="match status" value="1"/>
</dbReference>
<evidence type="ECO:0000256" key="10">
    <source>
        <dbReference type="SAM" id="Phobius"/>
    </source>
</evidence>
<dbReference type="InterPro" id="IPR000932">
    <property type="entry name" value="PS_antenna-like"/>
</dbReference>
<evidence type="ECO:0000256" key="7">
    <source>
        <dbReference type="ARBA" id="ARBA00022991"/>
    </source>
</evidence>
<sequence length="120" mass="13364">MGNIETVLSISIVFVFFLQLLLLPKLCGMVQQLPPSNYLVLLVINGIKDTSSKKYIEGLVLDGDEIVREDAPFRRAESKYSVEPVGVTVEFYCGELNGVSYSDPATVKKYARRAQLGEIF</sequence>
<keyword evidence="5 10" id="KW-0812">Transmembrane</keyword>
<keyword evidence="12" id="KW-1185">Reference proteome</keyword>
<keyword evidence="8 10" id="KW-0472">Membrane</keyword>
<proteinExistence type="predicted"/>
<keyword evidence="2" id="KW-0148">Chlorophyll</keyword>
<dbReference type="Pfam" id="PF00421">
    <property type="entry name" value="PSII"/>
    <property type="match status" value="1"/>
</dbReference>
<dbReference type="GO" id="GO:0009767">
    <property type="term" value="P:photosynthetic electron transport chain"/>
    <property type="evidence" value="ECO:0007669"/>
    <property type="project" value="InterPro"/>
</dbReference>
<protein>
    <submittedName>
        <fullName evidence="11">Uncharacterized protein</fullName>
    </submittedName>
</protein>
<evidence type="ECO:0000256" key="9">
    <source>
        <dbReference type="ARBA" id="ARBA00023276"/>
    </source>
</evidence>
<keyword evidence="7" id="KW-0157">Chromophore</keyword>
<name>A0A7J9L8P6_GOSSC</name>
<keyword evidence="3" id="KW-0602">Photosynthesis</keyword>
<comment type="subcellular location">
    <subcellularLocation>
        <location evidence="1">Membrane</location>
        <topology evidence="1">Multi-pass membrane protein</topology>
    </subcellularLocation>
</comment>
<dbReference type="Proteomes" id="UP000593576">
    <property type="component" value="Unassembled WGS sequence"/>
</dbReference>
<evidence type="ECO:0000256" key="6">
    <source>
        <dbReference type="ARBA" id="ARBA00022989"/>
    </source>
</evidence>
<keyword evidence="6 10" id="KW-1133">Transmembrane helix</keyword>
<evidence type="ECO:0000313" key="12">
    <source>
        <dbReference type="Proteomes" id="UP000593576"/>
    </source>
</evidence>